<evidence type="ECO:0000256" key="1">
    <source>
        <dbReference type="SAM" id="Phobius"/>
    </source>
</evidence>
<dbReference type="GeneID" id="90070886"/>
<name>A0AAV5QDT2_9ASCO</name>
<reference evidence="2 3" key="1">
    <citation type="journal article" date="2023" name="Elife">
        <title>Identification of key yeast species and microbe-microbe interactions impacting larval growth of Drosophila in the wild.</title>
        <authorList>
            <person name="Mure A."/>
            <person name="Sugiura Y."/>
            <person name="Maeda R."/>
            <person name="Honda K."/>
            <person name="Sakurai N."/>
            <person name="Takahashi Y."/>
            <person name="Watada M."/>
            <person name="Katoh T."/>
            <person name="Gotoh A."/>
            <person name="Gotoh Y."/>
            <person name="Taniguchi I."/>
            <person name="Nakamura K."/>
            <person name="Hayashi T."/>
            <person name="Katayama T."/>
            <person name="Uemura T."/>
            <person name="Hattori Y."/>
        </authorList>
    </citation>
    <scope>NUCLEOTIDE SEQUENCE [LARGE SCALE GENOMIC DNA]</scope>
    <source>
        <strain evidence="2 3">SC-9</strain>
    </source>
</reference>
<evidence type="ECO:0008006" key="4">
    <source>
        <dbReference type="Google" id="ProtNLM"/>
    </source>
</evidence>
<keyword evidence="1" id="KW-0472">Membrane</keyword>
<dbReference type="RefSeq" id="XP_064849907.1">
    <property type="nucleotide sequence ID" value="XM_064993835.1"/>
</dbReference>
<organism evidence="2 3">
    <name type="scientific">Saccharomycopsis crataegensis</name>
    <dbReference type="NCBI Taxonomy" id="43959"/>
    <lineage>
        <taxon>Eukaryota</taxon>
        <taxon>Fungi</taxon>
        <taxon>Dikarya</taxon>
        <taxon>Ascomycota</taxon>
        <taxon>Saccharomycotina</taxon>
        <taxon>Saccharomycetes</taxon>
        <taxon>Saccharomycopsidaceae</taxon>
        <taxon>Saccharomycopsis</taxon>
    </lineage>
</organism>
<keyword evidence="1" id="KW-0812">Transmembrane</keyword>
<keyword evidence="3" id="KW-1185">Reference proteome</keyword>
<evidence type="ECO:0000313" key="2">
    <source>
        <dbReference type="EMBL" id="GMM32907.1"/>
    </source>
</evidence>
<evidence type="ECO:0000313" key="3">
    <source>
        <dbReference type="Proteomes" id="UP001360560"/>
    </source>
</evidence>
<keyword evidence="1" id="KW-1133">Transmembrane helix</keyword>
<feature type="transmembrane region" description="Helical" evidence="1">
    <location>
        <begin position="344"/>
        <end position="364"/>
    </location>
</feature>
<proteinExistence type="predicted"/>
<accession>A0AAV5QDT2</accession>
<dbReference type="Proteomes" id="UP001360560">
    <property type="component" value="Unassembled WGS sequence"/>
</dbReference>
<feature type="transmembrane region" description="Helical" evidence="1">
    <location>
        <begin position="130"/>
        <end position="151"/>
    </location>
</feature>
<comment type="caution">
    <text evidence="2">The sequence shown here is derived from an EMBL/GenBank/DDBJ whole genome shotgun (WGS) entry which is preliminary data.</text>
</comment>
<dbReference type="EMBL" id="BTFZ01000001">
    <property type="protein sequence ID" value="GMM32907.1"/>
    <property type="molecule type" value="Genomic_DNA"/>
</dbReference>
<dbReference type="AlphaFoldDB" id="A0AAV5QDT2"/>
<sequence>MFCSLTSHLALVRRVPISVPRLLPYRSLSTESPKNLLATDKKLDNVPYMDNCMLMRSKSSQISRVLRKKRYQDENLLSVRYNVIGFTHRIMKSYNINQKPEKLNQDDLQTSSVDDNVEAALKVSSMNHHYYMANMLFGILYTLHFGLLAQYGHISKKDSLKQVQRLLTIQTGHGKSSKLSWIPTMLQHHKEIDINTSDLDSAVVTLTNLYVTGNITKYEEKQQGEQSIWVESTNVENISNNSPVLMEKEFSDILKELLIFFMKLNDLHYNKQYTLDDLTLWISSISKKTVKESWGVLQGQAVPPEFILLDVIFKNSATTKELNICVNIFKKFFKQFHQKTSTYVFFYLVGLYQMIDYTVVLPVVKTFLDKFQKISIPYNCQHPGYNDASYLLMNGLDWSYQNTRGSTQNQQDTIEIYVLNMMLWKLSDSSIRNRSKYYHLEMIRSQNFIIEFLSKTPKTYIHDYPDGSSTADDTIDTLQKNLNILGNLGLVNALVNISQPTARKSLDMVEAKYIRPFMENLSKWKDTTPLKELIKNDAGMKYKIYQLLSRFYYIKLRNCRNESELINVFNEVLNFNQYHKDLNWLPNPINRSALIWRGFIMKLEELRILTQPRVVALITKIINNEFGLKSANFQILELLMRKNNDYQVLQEFVNNLSSRGLMNSQITTGFIVKLYRHAINKKVHGLQNVSLELTGCDDILSYVRSIVNSMNELNVPIIGEVLYHEASIQPKNIYSLYTHYLKRNGDEKYSLSPNKSCIKSLLVAALKEKYLVWDNKYAVQIAIAEFKRWMTPSSSDKYITPDKTTWHLYLALLHDYNYQTELMDVIGLWEAMRYVPTKALLVKYLSLLPNDVSDRIIKFGQEAIMEERKNDENKLTLQNDDCGGFLEDFGFMENERSSNELPKDKIMPSPLDKHTQPIEYQRKRWCKEHDIYVPFNYDYSTKMWPWPSKKAVMNSKKSLRLVGLI</sequence>
<protein>
    <recommendedName>
        <fullName evidence="4">Mitochondrial group I intron splicing factor CCM1</fullName>
    </recommendedName>
</protein>
<gene>
    <name evidence="2" type="ORF">DASC09_002320</name>
</gene>